<dbReference type="InterPro" id="IPR001789">
    <property type="entry name" value="Sig_transdc_resp-reg_receiver"/>
</dbReference>
<proteinExistence type="predicted"/>
<feature type="modified residue" description="4-aspartylphosphate" evidence="6">
    <location>
        <position position="53"/>
    </location>
</feature>
<dbReference type="PROSITE" id="PS50110">
    <property type="entry name" value="RESPONSE_REGULATORY"/>
    <property type="match status" value="1"/>
</dbReference>
<organism evidence="8 9">
    <name type="scientific">Desulfosarcina alkanivorans</name>
    <dbReference type="NCBI Taxonomy" id="571177"/>
    <lineage>
        <taxon>Bacteria</taxon>
        <taxon>Pseudomonadati</taxon>
        <taxon>Thermodesulfobacteriota</taxon>
        <taxon>Desulfobacteria</taxon>
        <taxon>Desulfobacterales</taxon>
        <taxon>Desulfosarcinaceae</taxon>
        <taxon>Desulfosarcina</taxon>
    </lineage>
</organism>
<dbReference type="KEGG" id="dalk:DSCA_09440"/>
<feature type="domain" description="Response regulatory" evidence="7">
    <location>
        <begin position="4"/>
        <end position="120"/>
    </location>
</feature>
<dbReference type="GO" id="GO:0003677">
    <property type="term" value="F:DNA binding"/>
    <property type="evidence" value="ECO:0007669"/>
    <property type="project" value="UniProtKB-KW"/>
</dbReference>
<dbReference type="Proteomes" id="UP000427906">
    <property type="component" value="Chromosome"/>
</dbReference>
<keyword evidence="1 6" id="KW-0597">Phosphoprotein</keyword>
<dbReference type="InterPro" id="IPR050595">
    <property type="entry name" value="Bact_response_regulator"/>
</dbReference>
<name>A0A5K7YL41_9BACT</name>
<keyword evidence="4" id="KW-0238">DNA-binding</keyword>
<dbReference type="Gene3D" id="3.40.50.2300">
    <property type="match status" value="1"/>
</dbReference>
<dbReference type="CDD" id="cd17574">
    <property type="entry name" value="REC_OmpR"/>
    <property type="match status" value="1"/>
</dbReference>
<keyword evidence="2" id="KW-0902">Two-component regulatory system</keyword>
<evidence type="ECO:0000256" key="6">
    <source>
        <dbReference type="PROSITE-ProRule" id="PRU00169"/>
    </source>
</evidence>
<dbReference type="SUPFAM" id="SSF52172">
    <property type="entry name" value="CheY-like"/>
    <property type="match status" value="1"/>
</dbReference>
<sequence>MANKILIVDDEPSITVPLKFLMEQNQFEVMVVHSGEDALAVIDEFEPDLVLLDVMLPAVDGFQVCQNVKADPRRKTIKVVFLSAMTRDLDIAKGNTLGADAYITKPFSNADVVRQVKDLLSG</sequence>
<dbReference type="AlphaFoldDB" id="A0A5K7YL41"/>
<dbReference type="RefSeq" id="WP_155315319.1">
    <property type="nucleotide sequence ID" value="NZ_AP021874.1"/>
</dbReference>
<keyword evidence="5" id="KW-0804">Transcription</keyword>
<evidence type="ECO:0000313" key="9">
    <source>
        <dbReference type="Proteomes" id="UP000427906"/>
    </source>
</evidence>
<dbReference type="PANTHER" id="PTHR44591">
    <property type="entry name" value="STRESS RESPONSE REGULATOR PROTEIN 1"/>
    <property type="match status" value="1"/>
</dbReference>
<keyword evidence="9" id="KW-1185">Reference proteome</keyword>
<dbReference type="EMBL" id="AP021874">
    <property type="protein sequence ID" value="BBO67014.1"/>
    <property type="molecule type" value="Genomic_DNA"/>
</dbReference>
<evidence type="ECO:0000256" key="5">
    <source>
        <dbReference type="ARBA" id="ARBA00023163"/>
    </source>
</evidence>
<dbReference type="SMART" id="SM00448">
    <property type="entry name" value="REC"/>
    <property type="match status" value="1"/>
</dbReference>
<dbReference type="PANTHER" id="PTHR44591:SF3">
    <property type="entry name" value="RESPONSE REGULATORY DOMAIN-CONTAINING PROTEIN"/>
    <property type="match status" value="1"/>
</dbReference>
<evidence type="ECO:0000259" key="7">
    <source>
        <dbReference type="PROSITE" id="PS50110"/>
    </source>
</evidence>
<evidence type="ECO:0000313" key="8">
    <source>
        <dbReference type="EMBL" id="BBO67014.1"/>
    </source>
</evidence>
<evidence type="ECO:0000256" key="3">
    <source>
        <dbReference type="ARBA" id="ARBA00023015"/>
    </source>
</evidence>
<protein>
    <recommendedName>
        <fullName evidence="7">Response regulatory domain-containing protein</fullName>
    </recommendedName>
</protein>
<reference evidence="8 9" key="1">
    <citation type="submission" date="2019-11" db="EMBL/GenBank/DDBJ databases">
        <title>Comparative genomics of hydrocarbon-degrading Desulfosarcina strains.</title>
        <authorList>
            <person name="Watanabe M."/>
            <person name="Kojima H."/>
            <person name="Fukui M."/>
        </authorList>
    </citation>
    <scope>NUCLEOTIDE SEQUENCE [LARGE SCALE GENOMIC DNA]</scope>
    <source>
        <strain evidence="8 9">PL12</strain>
    </source>
</reference>
<dbReference type="InterPro" id="IPR011006">
    <property type="entry name" value="CheY-like_superfamily"/>
</dbReference>
<dbReference type="Pfam" id="PF00072">
    <property type="entry name" value="Response_reg"/>
    <property type="match status" value="1"/>
</dbReference>
<dbReference type="OrthoDB" id="9790791at2"/>
<dbReference type="FunFam" id="3.40.50.2300:FF:000001">
    <property type="entry name" value="DNA-binding response regulator PhoB"/>
    <property type="match status" value="1"/>
</dbReference>
<accession>A0A5K7YL41</accession>
<evidence type="ECO:0000256" key="2">
    <source>
        <dbReference type="ARBA" id="ARBA00023012"/>
    </source>
</evidence>
<evidence type="ECO:0000256" key="4">
    <source>
        <dbReference type="ARBA" id="ARBA00023125"/>
    </source>
</evidence>
<keyword evidence="3" id="KW-0805">Transcription regulation</keyword>
<dbReference type="GO" id="GO:0000160">
    <property type="term" value="P:phosphorelay signal transduction system"/>
    <property type="evidence" value="ECO:0007669"/>
    <property type="project" value="UniProtKB-KW"/>
</dbReference>
<evidence type="ECO:0000256" key="1">
    <source>
        <dbReference type="ARBA" id="ARBA00022553"/>
    </source>
</evidence>
<gene>
    <name evidence="8" type="ORF">DSCA_09440</name>
</gene>